<dbReference type="CDD" id="cd13553">
    <property type="entry name" value="PBP2_NrtA_CpmA_like"/>
    <property type="match status" value="1"/>
</dbReference>
<protein>
    <submittedName>
        <fullName evidence="11">NitT/TauT family transport system substrate-binding protein</fullName>
    </submittedName>
</protein>
<dbReference type="AlphaFoldDB" id="A0A7Z0EJP0"/>
<keyword evidence="4" id="KW-0813">Transport</keyword>
<dbReference type="Gene3D" id="3.40.190.10">
    <property type="entry name" value="Periplasmic binding protein-like II"/>
    <property type="match status" value="2"/>
</dbReference>
<dbReference type="SMART" id="SM00062">
    <property type="entry name" value="PBPb"/>
    <property type="match status" value="1"/>
</dbReference>
<dbReference type="Proteomes" id="UP000572051">
    <property type="component" value="Unassembled WGS sequence"/>
</dbReference>
<evidence type="ECO:0000256" key="1">
    <source>
        <dbReference type="ARBA" id="ARBA00004418"/>
    </source>
</evidence>
<evidence type="ECO:0000256" key="7">
    <source>
        <dbReference type="ARBA" id="ARBA00022729"/>
    </source>
</evidence>
<keyword evidence="8" id="KW-0472">Membrane</keyword>
<evidence type="ECO:0000256" key="6">
    <source>
        <dbReference type="ARBA" id="ARBA00022519"/>
    </source>
</evidence>
<dbReference type="GO" id="GO:0042597">
    <property type="term" value="C:periplasmic space"/>
    <property type="evidence" value="ECO:0007669"/>
    <property type="project" value="UniProtKB-SubCell"/>
</dbReference>
<organism evidence="11 12">
    <name type="scientific">Nocardiopsis aegyptia</name>
    <dbReference type="NCBI Taxonomy" id="220378"/>
    <lineage>
        <taxon>Bacteria</taxon>
        <taxon>Bacillati</taxon>
        <taxon>Actinomycetota</taxon>
        <taxon>Actinomycetes</taxon>
        <taxon>Streptosporangiales</taxon>
        <taxon>Nocardiopsidaceae</taxon>
        <taxon>Nocardiopsis</taxon>
    </lineage>
</organism>
<comment type="caution">
    <text evidence="11">The sequence shown here is derived from an EMBL/GenBank/DDBJ whole genome shotgun (WGS) entry which is preliminary data.</text>
</comment>
<name>A0A7Z0EJP0_9ACTN</name>
<comment type="subcellular location">
    <subcellularLocation>
        <location evidence="2">Cell inner membrane</location>
    </subcellularLocation>
    <subcellularLocation>
        <location evidence="1">Periplasm</location>
    </subcellularLocation>
</comment>
<dbReference type="InterPro" id="IPR044527">
    <property type="entry name" value="NrtA/CpmA_ABC-bd_dom"/>
</dbReference>
<feature type="chain" id="PRO_5030884071" evidence="9">
    <location>
        <begin position="24"/>
        <end position="350"/>
    </location>
</feature>
<evidence type="ECO:0000259" key="10">
    <source>
        <dbReference type="SMART" id="SM00062"/>
    </source>
</evidence>
<dbReference type="InterPro" id="IPR001638">
    <property type="entry name" value="Solute-binding_3/MltF_N"/>
</dbReference>
<dbReference type="GO" id="GO:0005886">
    <property type="term" value="C:plasma membrane"/>
    <property type="evidence" value="ECO:0007669"/>
    <property type="project" value="UniProtKB-SubCell"/>
</dbReference>
<dbReference type="EMBL" id="JACCFS010000001">
    <property type="protein sequence ID" value="NYJ33114.1"/>
    <property type="molecule type" value="Genomic_DNA"/>
</dbReference>
<dbReference type="GO" id="GO:0042626">
    <property type="term" value="F:ATPase-coupled transmembrane transporter activity"/>
    <property type="evidence" value="ECO:0007669"/>
    <property type="project" value="InterPro"/>
</dbReference>
<dbReference type="InterPro" id="IPR010067">
    <property type="entry name" value="ABC_SsuA_sub-bd"/>
</dbReference>
<keyword evidence="7 9" id="KW-0732">Signal</keyword>
<keyword evidence="5" id="KW-1003">Cell membrane</keyword>
<evidence type="ECO:0000256" key="2">
    <source>
        <dbReference type="ARBA" id="ARBA00004533"/>
    </source>
</evidence>
<dbReference type="PANTHER" id="PTHR30024:SF47">
    <property type="entry name" value="TAURINE-BINDING PERIPLASMIC PROTEIN"/>
    <property type="match status" value="1"/>
</dbReference>
<dbReference type="SUPFAM" id="SSF53850">
    <property type="entry name" value="Periplasmic binding protein-like II"/>
    <property type="match status" value="1"/>
</dbReference>
<gene>
    <name evidence="11" type="ORF">HNR10_000995</name>
</gene>
<evidence type="ECO:0000256" key="3">
    <source>
        <dbReference type="ARBA" id="ARBA00010742"/>
    </source>
</evidence>
<evidence type="ECO:0000313" key="11">
    <source>
        <dbReference type="EMBL" id="NYJ33114.1"/>
    </source>
</evidence>
<dbReference type="Pfam" id="PF13379">
    <property type="entry name" value="NMT1_2"/>
    <property type="match status" value="1"/>
</dbReference>
<evidence type="ECO:0000256" key="8">
    <source>
        <dbReference type="ARBA" id="ARBA00023136"/>
    </source>
</evidence>
<comment type="similarity">
    <text evidence="3">Belongs to the bacterial solute-binding protein SsuA/TauA family.</text>
</comment>
<keyword evidence="12" id="KW-1185">Reference proteome</keyword>
<dbReference type="RefSeq" id="WP_179821162.1">
    <property type="nucleotide sequence ID" value="NZ_JACCFS010000001.1"/>
</dbReference>
<evidence type="ECO:0000313" key="12">
    <source>
        <dbReference type="Proteomes" id="UP000572051"/>
    </source>
</evidence>
<proteinExistence type="inferred from homology"/>
<feature type="signal peptide" evidence="9">
    <location>
        <begin position="1"/>
        <end position="23"/>
    </location>
</feature>
<dbReference type="NCBIfam" id="TIGR01728">
    <property type="entry name" value="SsuA_fam"/>
    <property type="match status" value="1"/>
</dbReference>
<evidence type="ECO:0000256" key="5">
    <source>
        <dbReference type="ARBA" id="ARBA00022475"/>
    </source>
</evidence>
<dbReference type="PROSITE" id="PS51257">
    <property type="entry name" value="PROKAR_LIPOPROTEIN"/>
    <property type="match status" value="1"/>
</dbReference>
<feature type="domain" description="Solute-binding protein family 3/N-terminal" evidence="10">
    <location>
        <begin position="33"/>
        <end position="262"/>
    </location>
</feature>
<evidence type="ECO:0000256" key="4">
    <source>
        <dbReference type="ARBA" id="ARBA00022448"/>
    </source>
</evidence>
<keyword evidence="6" id="KW-0997">Cell inner membrane</keyword>
<evidence type="ECO:0000256" key="9">
    <source>
        <dbReference type="SAM" id="SignalP"/>
    </source>
</evidence>
<sequence>MRVRTPVLAAAALAVSLAAVGCAALGGPDDGDDLTVGYLTNITHAPALVADHDGAYADALGEDAQVTVQTFNAGPDLVNALFSGEVDAAFIGPNPTINGWAQSDGAALRVVAGSTSGGAGLVVRPGIDDVDDLVGTTLSTPQLGNTQDVALRHFAAQQGWEFDTAGGGDLSIVPQQNAEIVDAFALGEIDGAFLPEPHLSRLLREHDGHLLVDEADLWPETGGAFVTANLVVGADYLDTHPDRVERLLRAHLDTVDRMNAHPDQARRAAADQLAEVTGSRLPDATVESAFARLDFTVDPIAPSLAAGAEHAESVGLLDPVDLDGLYALEPLNDLLAQDGRDQITGPQEDK</sequence>
<reference evidence="11 12" key="1">
    <citation type="submission" date="2020-07" db="EMBL/GenBank/DDBJ databases">
        <title>Sequencing the genomes of 1000 actinobacteria strains.</title>
        <authorList>
            <person name="Klenk H.-P."/>
        </authorList>
    </citation>
    <scope>NUCLEOTIDE SEQUENCE [LARGE SCALE GENOMIC DNA]</scope>
    <source>
        <strain evidence="11 12">DSM 44442</strain>
    </source>
</reference>
<dbReference type="PANTHER" id="PTHR30024">
    <property type="entry name" value="ALIPHATIC SULFONATES-BINDING PROTEIN-RELATED"/>
    <property type="match status" value="1"/>
</dbReference>
<accession>A0A7Z0EJP0</accession>